<evidence type="ECO:0000256" key="3">
    <source>
        <dbReference type="ARBA" id="ARBA00012438"/>
    </source>
</evidence>
<keyword evidence="14" id="KW-1185">Reference proteome</keyword>
<reference evidence="13 14" key="1">
    <citation type="journal article" date="2019" name="Emerg. Microbes Infect.">
        <title>Comprehensive subspecies identification of 175 nontuberculous mycobacteria species based on 7547 genomic profiles.</title>
        <authorList>
            <person name="Matsumoto Y."/>
            <person name="Kinjo T."/>
            <person name="Motooka D."/>
            <person name="Nabeya D."/>
            <person name="Jung N."/>
            <person name="Uechi K."/>
            <person name="Horii T."/>
            <person name="Iida T."/>
            <person name="Fujita J."/>
            <person name="Nakamura S."/>
        </authorList>
    </citation>
    <scope>NUCLEOTIDE SEQUENCE [LARGE SCALE GENOMIC DNA]</scope>
    <source>
        <strain evidence="13 14">JCM 30275</strain>
    </source>
</reference>
<feature type="domain" description="Histidine kinase" evidence="12">
    <location>
        <begin position="245"/>
        <end position="454"/>
    </location>
</feature>
<evidence type="ECO:0000256" key="5">
    <source>
        <dbReference type="ARBA" id="ARBA00022679"/>
    </source>
</evidence>
<name>A0A6N4W7V3_9MYCO</name>
<evidence type="ECO:0000256" key="6">
    <source>
        <dbReference type="ARBA" id="ARBA00022692"/>
    </source>
</evidence>
<dbReference type="PANTHER" id="PTHR45436:SF5">
    <property type="entry name" value="SENSOR HISTIDINE KINASE TRCS"/>
    <property type="match status" value="1"/>
</dbReference>
<dbReference type="CDD" id="cd00075">
    <property type="entry name" value="HATPase"/>
    <property type="match status" value="1"/>
</dbReference>
<dbReference type="CDD" id="cd00082">
    <property type="entry name" value="HisKA"/>
    <property type="match status" value="1"/>
</dbReference>
<gene>
    <name evidence="13" type="ORF">MANY_15110</name>
</gene>
<dbReference type="InterPro" id="IPR004358">
    <property type="entry name" value="Sig_transdc_His_kin-like_C"/>
</dbReference>
<dbReference type="Gene3D" id="6.10.340.10">
    <property type="match status" value="1"/>
</dbReference>
<evidence type="ECO:0000256" key="1">
    <source>
        <dbReference type="ARBA" id="ARBA00000085"/>
    </source>
</evidence>
<keyword evidence="6 11" id="KW-0812">Transmembrane</keyword>
<evidence type="ECO:0000256" key="9">
    <source>
        <dbReference type="ARBA" id="ARBA00023012"/>
    </source>
</evidence>
<evidence type="ECO:0000256" key="7">
    <source>
        <dbReference type="ARBA" id="ARBA00022777"/>
    </source>
</evidence>
<dbReference type="PANTHER" id="PTHR45436">
    <property type="entry name" value="SENSOR HISTIDINE KINASE YKOH"/>
    <property type="match status" value="1"/>
</dbReference>
<comment type="subcellular location">
    <subcellularLocation>
        <location evidence="2">Cell membrane</location>
    </subcellularLocation>
</comment>
<dbReference type="InterPro" id="IPR005467">
    <property type="entry name" value="His_kinase_dom"/>
</dbReference>
<feature type="transmembrane region" description="Helical" evidence="11">
    <location>
        <begin position="21"/>
        <end position="47"/>
    </location>
</feature>
<dbReference type="GO" id="GO:0005886">
    <property type="term" value="C:plasma membrane"/>
    <property type="evidence" value="ECO:0007669"/>
    <property type="project" value="UniProtKB-SubCell"/>
</dbReference>
<keyword evidence="9" id="KW-0902">Two-component regulatory system</keyword>
<keyword evidence="8 11" id="KW-1133">Transmembrane helix</keyword>
<dbReference type="InterPro" id="IPR003594">
    <property type="entry name" value="HATPase_dom"/>
</dbReference>
<comment type="catalytic activity">
    <reaction evidence="1">
        <text>ATP + protein L-histidine = ADP + protein N-phospho-L-histidine.</text>
        <dbReference type="EC" id="2.7.13.3"/>
    </reaction>
</comment>
<evidence type="ECO:0000256" key="11">
    <source>
        <dbReference type="SAM" id="Phobius"/>
    </source>
</evidence>
<feature type="transmembrane region" description="Helical" evidence="11">
    <location>
        <begin position="156"/>
        <end position="181"/>
    </location>
</feature>
<sequence>MVMKPDELVYRVLQRLPTRVLSLRTIVIVAALSVVVLVLTLGTWVWIGVTHDQYSQLDRRLDSVSSLGDFSTLLSTRPPTEGAPTPDGKVVRTVRVGGLAMSVPPNVELPELPNGYANTTIGGVEYRVRTFSVAGASIALGAPLSETKHRIDELHLRVLLICAGVIVGTIVVGWLISLIMINPFRLLAQQARAINAQSNPDEVQVRGVREAVEIAEAVEGMLARIGDEQDRTKAALESARDFAAVASHELRTPLTAMRTNLEVLSTLDLGPEQRTEVIGDVIRTQSRIEATLTALERLAQGELTTADDFVPFDVTDLLDRAAHDAERIYQNLKVSLVPSPAVLIVGLPVGLRLVIDNAIANAVKHGGATEVQLSLQSSADGVQIAVDDNGSGVPEAERAAVFERFSRGSTASRSGSGLGLALVAQQAELHGGTAHLDSSPLGGARLVLTLAGRHE</sequence>
<dbReference type="KEGG" id="many:MANY_15110"/>
<protein>
    <recommendedName>
        <fullName evidence="3">histidine kinase</fullName>
        <ecNumber evidence="3">2.7.13.3</ecNumber>
    </recommendedName>
</protein>
<proteinExistence type="predicted"/>
<keyword evidence="5" id="KW-0808">Transferase</keyword>
<dbReference type="PRINTS" id="PR00344">
    <property type="entry name" value="BCTRLSENSOR"/>
</dbReference>
<dbReference type="SMART" id="SM00387">
    <property type="entry name" value="HATPase_c"/>
    <property type="match status" value="1"/>
</dbReference>
<keyword evidence="4" id="KW-0597">Phosphoprotein</keyword>
<dbReference type="InterPro" id="IPR036097">
    <property type="entry name" value="HisK_dim/P_sf"/>
</dbReference>
<organism evidence="13 14">
    <name type="scientific">Mycolicibacterium anyangense</name>
    <dbReference type="NCBI Taxonomy" id="1431246"/>
    <lineage>
        <taxon>Bacteria</taxon>
        <taxon>Bacillati</taxon>
        <taxon>Actinomycetota</taxon>
        <taxon>Actinomycetes</taxon>
        <taxon>Mycobacteriales</taxon>
        <taxon>Mycobacteriaceae</taxon>
        <taxon>Mycolicibacterium</taxon>
    </lineage>
</organism>
<dbReference type="EMBL" id="AP022620">
    <property type="protein sequence ID" value="BBZ76174.1"/>
    <property type="molecule type" value="Genomic_DNA"/>
</dbReference>
<dbReference type="SUPFAM" id="SSF55874">
    <property type="entry name" value="ATPase domain of HSP90 chaperone/DNA topoisomerase II/histidine kinase"/>
    <property type="match status" value="1"/>
</dbReference>
<evidence type="ECO:0000256" key="8">
    <source>
        <dbReference type="ARBA" id="ARBA00022989"/>
    </source>
</evidence>
<dbReference type="EC" id="2.7.13.3" evidence="3"/>
<dbReference type="Proteomes" id="UP000467249">
    <property type="component" value="Chromosome"/>
</dbReference>
<keyword evidence="10 11" id="KW-0472">Membrane</keyword>
<evidence type="ECO:0000256" key="2">
    <source>
        <dbReference type="ARBA" id="ARBA00004236"/>
    </source>
</evidence>
<dbReference type="Pfam" id="PF02518">
    <property type="entry name" value="HATPase_c"/>
    <property type="match status" value="1"/>
</dbReference>
<evidence type="ECO:0000313" key="14">
    <source>
        <dbReference type="Proteomes" id="UP000467249"/>
    </source>
</evidence>
<dbReference type="PROSITE" id="PS50109">
    <property type="entry name" value="HIS_KIN"/>
    <property type="match status" value="1"/>
</dbReference>
<dbReference type="SUPFAM" id="SSF47384">
    <property type="entry name" value="Homodimeric domain of signal transducing histidine kinase"/>
    <property type="match status" value="1"/>
</dbReference>
<dbReference type="AlphaFoldDB" id="A0A6N4W7V3"/>
<dbReference type="Gene3D" id="1.10.287.130">
    <property type="match status" value="1"/>
</dbReference>
<dbReference type="InterPro" id="IPR050428">
    <property type="entry name" value="TCS_sensor_his_kinase"/>
</dbReference>
<dbReference type="InterPro" id="IPR036890">
    <property type="entry name" value="HATPase_C_sf"/>
</dbReference>
<accession>A0A6N4W7V3</accession>
<dbReference type="Gene3D" id="3.30.565.10">
    <property type="entry name" value="Histidine kinase-like ATPase, C-terminal domain"/>
    <property type="match status" value="1"/>
</dbReference>
<evidence type="ECO:0000256" key="4">
    <source>
        <dbReference type="ARBA" id="ARBA00022553"/>
    </source>
</evidence>
<evidence type="ECO:0000313" key="13">
    <source>
        <dbReference type="EMBL" id="BBZ76174.1"/>
    </source>
</evidence>
<evidence type="ECO:0000256" key="10">
    <source>
        <dbReference type="ARBA" id="ARBA00023136"/>
    </source>
</evidence>
<dbReference type="GO" id="GO:0000155">
    <property type="term" value="F:phosphorelay sensor kinase activity"/>
    <property type="evidence" value="ECO:0007669"/>
    <property type="project" value="InterPro"/>
</dbReference>
<dbReference type="SMART" id="SM00388">
    <property type="entry name" value="HisKA"/>
    <property type="match status" value="1"/>
</dbReference>
<keyword evidence="7 13" id="KW-0418">Kinase</keyword>
<evidence type="ECO:0000259" key="12">
    <source>
        <dbReference type="PROSITE" id="PS50109"/>
    </source>
</evidence>
<dbReference type="InterPro" id="IPR003661">
    <property type="entry name" value="HisK_dim/P_dom"/>
</dbReference>
<dbReference type="Pfam" id="PF00512">
    <property type="entry name" value="HisKA"/>
    <property type="match status" value="1"/>
</dbReference>